<dbReference type="AlphaFoldDB" id="A0AA48MF03"/>
<dbReference type="KEGG" id="bayd:BSPP4475_18700"/>
<evidence type="ECO:0000313" key="2">
    <source>
        <dbReference type="Proteomes" id="UP001189619"/>
    </source>
</evidence>
<organism evidence="1 2">
    <name type="scientific">Brevibacillus aydinogluensis</name>
    <dbReference type="NCBI Taxonomy" id="927786"/>
    <lineage>
        <taxon>Bacteria</taxon>
        <taxon>Bacillati</taxon>
        <taxon>Bacillota</taxon>
        <taxon>Bacilli</taxon>
        <taxon>Bacillales</taxon>
        <taxon>Paenibacillaceae</taxon>
        <taxon>Brevibacillus</taxon>
    </lineage>
</organism>
<dbReference type="Proteomes" id="UP001189619">
    <property type="component" value="Chromosome"/>
</dbReference>
<proteinExistence type="predicted"/>
<dbReference type="RefSeq" id="WP_171566151.1">
    <property type="nucleotide sequence ID" value="NZ_JAUSVZ010000044.1"/>
</dbReference>
<gene>
    <name evidence="1" type="ORF">BSPP4475_18700</name>
</gene>
<name>A0AA48MF03_9BACL</name>
<evidence type="ECO:0000313" key="1">
    <source>
        <dbReference type="EMBL" id="CAJ1004324.1"/>
    </source>
</evidence>
<dbReference type="EMBL" id="OY569118">
    <property type="protein sequence ID" value="CAJ1004324.1"/>
    <property type="molecule type" value="Genomic_DNA"/>
</dbReference>
<accession>A0AA48MF03</accession>
<keyword evidence="2" id="KW-1185">Reference proteome</keyword>
<reference evidence="1" key="1">
    <citation type="submission" date="2023-07" db="EMBL/GenBank/DDBJ databases">
        <authorList>
            <person name="Ivanov I."/>
            <person name="Teneva D."/>
            <person name="Stoikov I."/>
        </authorList>
    </citation>
    <scope>NUCLEOTIDE SEQUENCE</scope>
    <source>
        <strain evidence="1">4475</strain>
    </source>
</reference>
<sequence length="85" mass="9812">MDLGKLLNLVRSIPKDKLKTDAGLKEVMRDLGRKFGKSFTEQELDQYVAQFRRMARTEDVNSLMNKLAQKGVKLGDLNNIKKRMK</sequence>
<protein>
    <submittedName>
        <fullName evidence="1">DUF2624 domain-containing protein</fullName>
    </submittedName>
</protein>